<dbReference type="InterPro" id="IPR012943">
    <property type="entry name" value="Cnn_1N"/>
</dbReference>
<accession>A0A8H5BXF2</accession>
<feature type="domain" description="F-box" evidence="5">
    <location>
        <begin position="1129"/>
        <end position="1175"/>
    </location>
</feature>
<comment type="subcellular location">
    <subcellularLocation>
        <location evidence="1">Cytoplasm</location>
    </subcellularLocation>
</comment>
<gene>
    <name evidence="6" type="ORF">D9611_013089</name>
</gene>
<feature type="region of interest" description="Disordered" evidence="4">
    <location>
        <begin position="1"/>
        <end position="37"/>
    </location>
</feature>
<organism evidence="6 7">
    <name type="scientific">Ephemerocybe angulata</name>
    <dbReference type="NCBI Taxonomy" id="980116"/>
    <lineage>
        <taxon>Eukaryota</taxon>
        <taxon>Fungi</taxon>
        <taxon>Dikarya</taxon>
        <taxon>Basidiomycota</taxon>
        <taxon>Agaricomycotina</taxon>
        <taxon>Agaricomycetes</taxon>
        <taxon>Agaricomycetidae</taxon>
        <taxon>Agaricales</taxon>
        <taxon>Agaricineae</taxon>
        <taxon>Psathyrellaceae</taxon>
        <taxon>Ephemerocybe</taxon>
    </lineage>
</organism>
<feature type="compositionally biased region" description="Basic and acidic residues" evidence="4">
    <location>
        <begin position="246"/>
        <end position="259"/>
    </location>
</feature>
<dbReference type="Pfam" id="PF07989">
    <property type="entry name" value="Cnn_1N"/>
    <property type="match status" value="1"/>
</dbReference>
<evidence type="ECO:0000256" key="2">
    <source>
        <dbReference type="ARBA" id="ARBA00022490"/>
    </source>
</evidence>
<feature type="compositionally biased region" description="Low complexity" evidence="4">
    <location>
        <begin position="28"/>
        <end position="37"/>
    </location>
</feature>
<dbReference type="PROSITE" id="PS50181">
    <property type="entry name" value="FBOX"/>
    <property type="match status" value="1"/>
</dbReference>
<evidence type="ECO:0000313" key="6">
    <source>
        <dbReference type="EMBL" id="KAF5331215.1"/>
    </source>
</evidence>
<keyword evidence="2" id="KW-0963">Cytoplasm</keyword>
<feature type="region of interest" description="Disordered" evidence="4">
    <location>
        <begin position="1074"/>
        <end position="1102"/>
    </location>
</feature>
<feature type="compositionally biased region" description="Low complexity" evidence="4">
    <location>
        <begin position="1088"/>
        <end position="1099"/>
    </location>
</feature>
<dbReference type="GO" id="GO:0005737">
    <property type="term" value="C:cytoplasm"/>
    <property type="evidence" value="ECO:0007669"/>
    <property type="project" value="UniProtKB-SubCell"/>
</dbReference>
<evidence type="ECO:0000259" key="5">
    <source>
        <dbReference type="PROSITE" id="PS50181"/>
    </source>
</evidence>
<dbReference type="Gene3D" id="1.20.1280.50">
    <property type="match status" value="1"/>
</dbReference>
<proteinExistence type="predicted"/>
<feature type="coiled-coil region" evidence="3">
    <location>
        <begin position="489"/>
        <end position="790"/>
    </location>
</feature>
<dbReference type="GO" id="GO:0005815">
    <property type="term" value="C:microtubule organizing center"/>
    <property type="evidence" value="ECO:0007669"/>
    <property type="project" value="InterPro"/>
</dbReference>
<protein>
    <recommendedName>
        <fullName evidence="5">F-box domain-containing protein</fullName>
    </recommendedName>
</protein>
<evidence type="ECO:0000256" key="1">
    <source>
        <dbReference type="ARBA" id="ARBA00004496"/>
    </source>
</evidence>
<comment type="caution">
    <text evidence="6">The sequence shown here is derived from an EMBL/GenBank/DDBJ whole genome shotgun (WGS) entry which is preliminary data.</text>
</comment>
<dbReference type="InterPro" id="IPR036047">
    <property type="entry name" value="F-box-like_dom_sf"/>
</dbReference>
<dbReference type="OrthoDB" id="10255000at2759"/>
<evidence type="ECO:0000256" key="3">
    <source>
        <dbReference type="SAM" id="Coils"/>
    </source>
</evidence>
<evidence type="ECO:0000313" key="7">
    <source>
        <dbReference type="Proteomes" id="UP000541558"/>
    </source>
</evidence>
<name>A0A8H5BXF2_9AGAR</name>
<feature type="coiled-coil region" evidence="3">
    <location>
        <begin position="932"/>
        <end position="1060"/>
    </location>
</feature>
<feature type="region of interest" description="Disordered" evidence="4">
    <location>
        <begin position="119"/>
        <end position="146"/>
    </location>
</feature>
<feature type="compositionally biased region" description="Polar residues" evidence="4">
    <location>
        <begin position="73"/>
        <end position="96"/>
    </location>
</feature>
<feature type="region of interest" description="Disordered" evidence="4">
    <location>
        <begin position="68"/>
        <end position="96"/>
    </location>
</feature>
<dbReference type="PANTHER" id="PTHR23159:SF31">
    <property type="entry name" value="CENTROSOME-ASSOCIATED PROTEIN CEP250 ISOFORM X1"/>
    <property type="match status" value="1"/>
</dbReference>
<dbReference type="PANTHER" id="PTHR23159">
    <property type="entry name" value="CENTROSOMAL PROTEIN 2"/>
    <property type="match status" value="1"/>
</dbReference>
<dbReference type="Proteomes" id="UP000541558">
    <property type="component" value="Unassembled WGS sequence"/>
</dbReference>
<dbReference type="EMBL" id="JAACJK010000115">
    <property type="protein sequence ID" value="KAF5331215.1"/>
    <property type="molecule type" value="Genomic_DNA"/>
</dbReference>
<sequence length="1708" mass="192419">MPALTVSGRMAAAPNSHHHDDPTSSGEDPSFSSSLSHPDFSLGSFASGISTPHRSNLNVTAGYLRPPRLSGRAGSSSTLVPGSASQLGKGSVNSTSGAKDVEEYASLLHDDEVTAEEAAMGDSIGPGSVLDTPGPKPKGVRTRSGTVTAAAAPSKVSKLTLRDQEKHIDNLKKENFSIKLRVHFLEDQLARMAPDQMDAALKQNINLKIEVQQRGMEIKKLKKLVLSLEHELERVQRGAAASAGASEREKELEQRLEEKERELRDLRRRKAEREDGDDALREAEARNAELEDELDNVKGLLEDNMDEIDRLKNIVQQRGSDKAEELENENYELREKLRAQDDLVSQLQDDRDDLQDALTELQLRLEELESRRHAESVERSQSRAALLDEQEAHEELEDEVNQLRDRVAALMIELQGKEDEVEQGRRELDELMEEHKRVVDVVENEWRGEVEEARGQADEMKDVLAERDGECEKLRMHVADLEHETDELHLKFEGALEQLEGELEERTREVEDREREVEERVVEGERKEAELEAMREQLDRLGEQVFELEDESERLKTELERAEEEKERSEAVGAALKEKNTTLKTEIQDLADAYDQAQASISEHMARQEELATHIEALVAELEATRDQSERTAANLTSLTSKLESQSVLSKRAMEEKEREIGRLRDEVERKERLVKERETDLTQLQDAFGSVERERKELGESVAGERFSAQLECDRLRRDLERAEDDLARLRADLASKEGLLREKEAQLDRLSQDNRELKNELGEVKQAKINLGEKVDELKEREKERERETTTMRARVRELEERLGKEGRDVGRMEGMYRDQLTERNTLLLTIYQYLDKIVGVEKSLKKGAAAETKPFTNFSVFHDNLITRLKALSQLQLTFSQRTKDIESKFTDKLTEMRRQLDSRWKQIEKFEASVKTVGELKGQWRRKLNLKEGEADALRTQVSELTSQVASLRRAGNSASEASEVKSLTARAVNAERRLNNAQNQLVQAEERIAGMNEKIAGVEGKWEARVKEYESRMRAAEERVKRERQGGKERVGELETAVERLRKQLEEARKRGGVVEGLLETVAETGVRGKERGGGGSGRSSLSGGTRTPTAQMSTLPHAEVELSDALEALAIIAPKQRSRIQGDDVPVDIWLDILHRLHYKDVVSMALVCKALHAIISEKQVWIEYLRGMCERHALFYPSYPVDSMNVQELQQAILGPERFNDTLRGPGSPVYTDSSPILSPAAITSFPNHDACQGVHESIGLFLVPGGRFLVSSNPDSLALWDIGAVGQKRVDGPILLAKYEHPAHGPGSTKEDENTLLDLAVTPFGERKLRIAIAMYHPEQLVTITALEIGFPCDPGSFFRPLATLRISVPPEIIEEYGVAVLCHNLLISGDTVHVQLVVNQPETETVIWNFEDEICGLRDTRSDIPQTDYWLMRALRTELPVIYRLYASYTPRYGPKAPVIAHSTPARTWGDTTFSTSSDEPISIPGDYARLESSEKVMYSPIPAGDQTARQTFYETAVPSGWYQSIPSLPLYFNLMELRRHTADPEELGIFSSTHHTYHISEEWAKTQSVQSFLVDFEPYVRLPVWLRYCQEPLSIAPQEPGVLWGYSGPTTPARMSGDPFVVVIRHMERTLDPIWALVSQPEAPITNPPVEGEETQVAPPEEDDIATITVLHRDKNEPDGGLKSAMICLATGRTVFATRDDVLCIHDYLPPSSA</sequence>
<dbReference type="InterPro" id="IPR001810">
    <property type="entry name" value="F-box_dom"/>
</dbReference>
<reference evidence="6 7" key="1">
    <citation type="journal article" date="2020" name="ISME J.">
        <title>Uncovering the hidden diversity of litter-decomposition mechanisms in mushroom-forming fungi.</title>
        <authorList>
            <person name="Floudas D."/>
            <person name="Bentzer J."/>
            <person name="Ahren D."/>
            <person name="Johansson T."/>
            <person name="Persson P."/>
            <person name="Tunlid A."/>
        </authorList>
    </citation>
    <scope>NUCLEOTIDE SEQUENCE [LARGE SCALE GENOMIC DNA]</scope>
    <source>
        <strain evidence="6 7">CBS 175.51</strain>
    </source>
</reference>
<dbReference type="SUPFAM" id="SSF81383">
    <property type="entry name" value="F-box domain"/>
    <property type="match status" value="1"/>
</dbReference>
<keyword evidence="3" id="KW-0175">Coiled coil</keyword>
<keyword evidence="7" id="KW-1185">Reference proteome</keyword>
<dbReference type="SMART" id="SM00256">
    <property type="entry name" value="FBOX"/>
    <property type="match status" value="1"/>
</dbReference>
<dbReference type="Pfam" id="PF12937">
    <property type="entry name" value="F-box-like"/>
    <property type="match status" value="1"/>
</dbReference>
<evidence type="ECO:0000256" key="4">
    <source>
        <dbReference type="SAM" id="MobiDB-lite"/>
    </source>
</evidence>
<feature type="region of interest" description="Disordered" evidence="4">
    <location>
        <begin position="237"/>
        <end position="259"/>
    </location>
</feature>
<dbReference type="Gene3D" id="1.10.287.1490">
    <property type="match status" value="2"/>
</dbReference>